<comment type="similarity">
    <text evidence="2 7 8">Belongs to the peptidase C12 family.</text>
</comment>
<keyword evidence="3 7" id="KW-0645">Protease</keyword>
<comment type="caution">
    <text evidence="11">The sequence shown here is derived from an EMBL/GenBank/DDBJ whole genome shotgun (WGS) entry which is preliminary data.</text>
</comment>
<evidence type="ECO:0000256" key="9">
    <source>
        <dbReference type="SAM" id="MobiDB-lite"/>
    </source>
</evidence>
<feature type="region of interest" description="Disordered" evidence="9">
    <location>
        <begin position="313"/>
        <end position="359"/>
    </location>
</feature>
<evidence type="ECO:0000256" key="6">
    <source>
        <dbReference type="ARBA" id="ARBA00022807"/>
    </source>
</evidence>
<evidence type="ECO:0000313" key="11">
    <source>
        <dbReference type="EMBL" id="KAL1837577.1"/>
    </source>
</evidence>
<dbReference type="EC" id="3.4.19.12" evidence="8"/>
<dbReference type="EMBL" id="JAZGSY010000281">
    <property type="protein sequence ID" value="KAL1837577.1"/>
    <property type="molecule type" value="Genomic_DNA"/>
</dbReference>
<dbReference type="PANTHER" id="PTHR10589">
    <property type="entry name" value="UBIQUITIN CARBOXYL-TERMINAL HYDROLASE"/>
    <property type="match status" value="1"/>
</dbReference>
<comment type="catalytic activity">
    <reaction evidence="1 7 8">
        <text>Thiol-dependent hydrolysis of ester, thioester, amide, peptide and isopeptide bonds formed by the C-terminal Gly of ubiquitin (a 76-residue protein attached to proteins as an intracellular targeting signal).</text>
        <dbReference type="EC" id="3.4.19.12"/>
    </reaction>
</comment>
<reference evidence="11 12" key="1">
    <citation type="journal article" date="2024" name="Commun. Biol.">
        <title>Comparative genomic analysis of thermophilic fungi reveals convergent evolutionary adaptations and gene losses.</title>
        <authorList>
            <person name="Steindorff A.S."/>
            <person name="Aguilar-Pontes M.V."/>
            <person name="Robinson A.J."/>
            <person name="Andreopoulos B."/>
            <person name="LaButti K."/>
            <person name="Kuo A."/>
            <person name="Mondo S."/>
            <person name="Riley R."/>
            <person name="Otillar R."/>
            <person name="Haridas S."/>
            <person name="Lipzen A."/>
            <person name="Grimwood J."/>
            <person name="Schmutz J."/>
            <person name="Clum A."/>
            <person name="Reid I.D."/>
            <person name="Moisan M.C."/>
            <person name="Butler G."/>
            <person name="Nguyen T.T.M."/>
            <person name="Dewar K."/>
            <person name="Conant G."/>
            <person name="Drula E."/>
            <person name="Henrissat B."/>
            <person name="Hansel C."/>
            <person name="Singer S."/>
            <person name="Hutchinson M.I."/>
            <person name="de Vries R.P."/>
            <person name="Natvig D.O."/>
            <person name="Powell A.J."/>
            <person name="Tsang A."/>
            <person name="Grigoriev I.V."/>
        </authorList>
    </citation>
    <scope>NUCLEOTIDE SEQUENCE [LARGE SCALE GENOMIC DNA]</scope>
    <source>
        <strain evidence="11 12">CBS 620.91</strain>
    </source>
</reference>
<dbReference type="InterPro" id="IPR038765">
    <property type="entry name" value="Papain-like_cys_pep_sf"/>
</dbReference>
<feature type="compositionally biased region" description="Basic residues" evidence="9">
    <location>
        <begin position="198"/>
        <end position="211"/>
    </location>
</feature>
<dbReference type="Proteomes" id="UP001583172">
    <property type="component" value="Unassembled WGS sequence"/>
</dbReference>
<protein>
    <recommendedName>
        <fullName evidence="8">Ubiquitin carboxyl-terminal hydrolase</fullName>
        <ecNumber evidence="8">3.4.19.12</ecNumber>
    </recommendedName>
</protein>
<gene>
    <name evidence="11" type="ORF">VTJ49DRAFT_3637</name>
</gene>
<evidence type="ECO:0000259" key="10">
    <source>
        <dbReference type="PROSITE" id="PS52048"/>
    </source>
</evidence>
<feature type="region of interest" description="Disordered" evidence="9">
    <location>
        <begin position="198"/>
        <end position="217"/>
    </location>
</feature>
<evidence type="ECO:0000256" key="7">
    <source>
        <dbReference type="PROSITE-ProRule" id="PRU01393"/>
    </source>
</evidence>
<feature type="site" description="Important for enzyme activity" evidence="7">
    <location>
        <position position="241"/>
    </location>
</feature>
<organism evidence="11 12">
    <name type="scientific">Humicola insolens</name>
    <name type="common">Soft-rot fungus</name>
    <dbReference type="NCBI Taxonomy" id="85995"/>
    <lineage>
        <taxon>Eukaryota</taxon>
        <taxon>Fungi</taxon>
        <taxon>Dikarya</taxon>
        <taxon>Ascomycota</taxon>
        <taxon>Pezizomycotina</taxon>
        <taxon>Sordariomycetes</taxon>
        <taxon>Sordariomycetidae</taxon>
        <taxon>Sordariales</taxon>
        <taxon>Chaetomiaceae</taxon>
        <taxon>Mycothermus</taxon>
    </lineage>
</organism>
<dbReference type="PANTHER" id="PTHR10589:SF16">
    <property type="entry name" value="UBIQUITIN CARBOXYL-TERMINAL HYDROLASE ISOZYME L5"/>
    <property type="match status" value="1"/>
</dbReference>
<feature type="active site" description="Nucleophile" evidence="7">
    <location>
        <position position="123"/>
    </location>
</feature>
<evidence type="ECO:0000256" key="2">
    <source>
        <dbReference type="ARBA" id="ARBA00009326"/>
    </source>
</evidence>
<dbReference type="Gene3D" id="3.40.532.10">
    <property type="entry name" value="Peptidase C12, ubiquitin carboxyl-terminal hydrolase"/>
    <property type="match status" value="1"/>
</dbReference>
<evidence type="ECO:0000256" key="4">
    <source>
        <dbReference type="ARBA" id="ARBA00022786"/>
    </source>
</evidence>
<feature type="compositionally biased region" description="Basic and acidic residues" evidence="9">
    <location>
        <begin position="313"/>
        <end position="338"/>
    </location>
</feature>
<evidence type="ECO:0000256" key="8">
    <source>
        <dbReference type="RuleBase" id="RU361215"/>
    </source>
</evidence>
<feature type="domain" description="UCH catalytic" evidence="10">
    <location>
        <begin position="45"/>
        <end position="288"/>
    </location>
</feature>
<evidence type="ECO:0000256" key="1">
    <source>
        <dbReference type="ARBA" id="ARBA00000707"/>
    </source>
</evidence>
<keyword evidence="4 7" id="KW-0833">Ubl conjugation pathway</keyword>
<evidence type="ECO:0000313" key="12">
    <source>
        <dbReference type="Proteomes" id="UP001583172"/>
    </source>
</evidence>
<feature type="site" description="Transition state stabilizer" evidence="7">
    <location>
        <position position="117"/>
    </location>
</feature>
<dbReference type="PRINTS" id="PR00707">
    <property type="entry name" value="UBCTHYDRLASE"/>
</dbReference>
<dbReference type="PROSITE" id="PS52048">
    <property type="entry name" value="UCH_DOMAIN"/>
    <property type="match status" value="1"/>
</dbReference>
<keyword evidence="12" id="KW-1185">Reference proteome</keyword>
<keyword evidence="5 7" id="KW-0378">Hydrolase</keyword>
<sequence>MPPTPAPRRQNLKRKAAPEHFDLPDELLEASLGPWKENEPAEWPSWIEVESDPAFFTAILHRLGIKGALIEEVLSVDEDSLAALPNPVYGLVFLYEYLAEENTETTEDDQDVWFANQTTQNACATIALLNIVMNAKGLKLGDRLLKFKEESQNLPPPLRGNMISNSDWIRVAHNSFARRLDLLNAALALENEAVEHRKRARSLANQRKKVKRDTAKDKTSGSTAYHFIAFVPIGQRVWQLDGLAKAPVCIGKLEEGQDWTSVMSPILQERMTRYSTECLSFSLLALCGDQLVRVREQLAANIHRLRRLDAEFGTHSDWPPKSKSDKASEGHGKEQKNNEEEEEESEEQPIVNPTDPRLSTYQLEPADITDITDPMFDDDQQLGQALQLWKKLAKEQKRLRAEYEGEAAEYEHGLGGAAAAAAVLGRTKDYTAAVHEWVKKLAGHEGALRRLWEEVRLQQGL</sequence>
<dbReference type="InterPro" id="IPR001578">
    <property type="entry name" value="Peptidase_C12_UCH"/>
</dbReference>
<name>A0ABR3V734_HUMIN</name>
<feature type="active site" description="Proton donor" evidence="7">
    <location>
        <position position="226"/>
    </location>
</feature>
<dbReference type="SUPFAM" id="SSF54001">
    <property type="entry name" value="Cysteine proteinases"/>
    <property type="match status" value="1"/>
</dbReference>
<dbReference type="InterPro" id="IPR036959">
    <property type="entry name" value="Peptidase_C12_UCH_sf"/>
</dbReference>
<evidence type="ECO:0000256" key="5">
    <source>
        <dbReference type="ARBA" id="ARBA00022801"/>
    </source>
</evidence>
<evidence type="ECO:0000256" key="3">
    <source>
        <dbReference type="ARBA" id="ARBA00022670"/>
    </source>
</evidence>
<keyword evidence="6 7" id="KW-0788">Thiol protease</keyword>
<dbReference type="Pfam" id="PF01088">
    <property type="entry name" value="Peptidase_C12"/>
    <property type="match status" value="1"/>
</dbReference>
<proteinExistence type="inferred from homology"/>
<accession>A0ABR3V734</accession>